<comment type="caution">
    <text evidence="2">The sequence shown here is derived from an EMBL/GenBank/DDBJ whole genome shotgun (WGS) entry which is preliminary data.</text>
</comment>
<dbReference type="InterPro" id="IPR002711">
    <property type="entry name" value="HNH"/>
</dbReference>
<reference evidence="2 3" key="1">
    <citation type="submission" date="2021-03" db="EMBL/GenBank/DDBJ databases">
        <title>Enterococcal diversity collection.</title>
        <authorList>
            <person name="Gilmore M.S."/>
            <person name="Schwartzman J."/>
            <person name="Van Tyne D."/>
            <person name="Martin M."/>
            <person name="Earl A.M."/>
            <person name="Manson A.L."/>
            <person name="Straub T."/>
            <person name="Salamzade R."/>
            <person name="Saavedra J."/>
            <person name="Lebreton F."/>
            <person name="Prichula J."/>
            <person name="Schaufler K."/>
            <person name="Gaca A."/>
            <person name="Sgardioli B."/>
            <person name="Wagenaar J."/>
            <person name="Strong T."/>
        </authorList>
    </citation>
    <scope>NUCLEOTIDE SEQUENCE [LARGE SCALE GENOMIC DNA]</scope>
    <source>
        <strain evidence="2 3">MSG2901</strain>
    </source>
</reference>
<proteinExistence type="predicted"/>
<evidence type="ECO:0000259" key="1">
    <source>
        <dbReference type="SMART" id="SM00507"/>
    </source>
</evidence>
<dbReference type="Gene3D" id="1.10.30.50">
    <property type="match status" value="1"/>
</dbReference>
<feature type="domain" description="HNH nuclease" evidence="1">
    <location>
        <begin position="88"/>
        <end position="139"/>
    </location>
</feature>
<sequence length="280" mass="32608">MFEKKEIPHIKVNEVINSIKDSYKTSNKGYVTYITDAYILELIKCEQVYLTFGENFHKIKAINCVDTVNSKIGTFFYENKIIGDKVGNISSIILRNNGGTCAICDAHADTLDHVLPKSKYVQYTITPVNLVPLCSRCNRVKKDKVTEVDKIIFHPYFHDYHKMEGLIIDYKIYKNTDFIPCYSLNTEADISFKYNFNEVFEFKKVLASLASHEVIKLSKMLVEKENLSKQQANLFLKCRKNSLMSELDPPWKILLYELLVKEFDIFYKYEVLNKLKQSNL</sequence>
<keyword evidence="2" id="KW-0255">Endonuclease</keyword>
<evidence type="ECO:0000313" key="2">
    <source>
        <dbReference type="EMBL" id="MBO0481256.1"/>
    </source>
</evidence>
<evidence type="ECO:0000313" key="3">
    <source>
        <dbReference type="Proteomes" id="UP000664832"/>
    </source>
</evidence>
<dbReference type="RefSeq" id="WP_206898095.1">
    <property type="nucleotide sequence ID" value="NZ_JAFLWI010000003.1"/>
</dbReference>
<dbReference type="Proteomes" id="UP000664832">
    <property type="component" value="Unassembled WGS sequence"/>
</dbReference>
<dbReference type="InterPro" id="IPR003615">
    <property type="entry name" value="HNH_nuc"/>
</dbReference>
<dbReference type="EMBL" id="JAFLWI010000003">
    <property type="protein sequence ID" value="MBO0481256.1"/>
    <property type="molecule type" value="Genomic_DNA"/>
</dbReference>
<keyword evidence="2" id="KW-0378">Hydrolase</keyword>
<accession>A0ABS3HXR8</accession>
<keyword evidence="2" id="KW-0540">Nuclease</keyword>
<name>A0ABS3HXR8_9ENTE</name>
<organism evidence="2 3">
    <name type="scientific">Candidatus Enterococcus courvalinii</name>
    <dbReference type="NCBI Taxonomy" id="2815329"/>
    <lineage>
        <taxon>Bacteria</taxon>
        <taxon>Bacillati</taxon>
        <taxon>Bacillota</taxon>
        <taxon>Bacilli</taxon>
        <taxon>Lactobacillales</taxon>
        <taxon>Enterococcaceae</taxon>
        <taxon>Enterococcus</taxon>
    </lineage>
</organism>
<dbReference type="CDD" id="cd00085">
    <property type="entry name" value="HNHc"/>
    <property type="match status" value="1"/>
</dbReference>
<dbReference type="Pfam" id="PF01844">
    <property type="entry name" value="HNH"/>
    <property type="match status" value="1"/>
</dbReference>
<gene>
    <name evidence="2" type="ORF">JZO71_02825</name>
</gene>
<dbReference type="GO" id="GO:0004519">
    <property type="term" value="F:endonuclease activity"/>
    <property type="evidence" value="ECO:0007669"/>
    <property type="project" value="UniProtKB-KW"/>
</dbReference>
<protein>
    <submittedName>
        <fullName evidence="2">HNH endonuclease</fullName>
    </submittedName>
</protein>
<keyword evidence="3" id="KW-1185">Reference proteome</keyword>
<dbReference type="SMART" id="SM00507">
    <property type="entry name" value="HNHc"/>
    <property type="match status" value="1"/>
</dbReference>